<keyword evidence="1" id="KW-0812">Transmembrane</keyword>
<evidence type="ECO:0000313" key="2">
    <source>
        <dbReference type="EMBL" id="AOG60785.1"/>
    </source>
</evidence>
<name>A0A1B3SLH3_9MOLU</name>
<feature type="transmembrane region" description="Helical" evidence="1">
    <location>
        <begin position="106"/>
        <end position="130"/>
    </location>
</feature>
<keyword evidence="1" id="KW-1133">Transmembrane helix</keyword>
<keyword evidence="1" id="KW-0472">Membrane</keyword>
<dbReference type="RefSeq" id="WP_069116998.1">
    <property type="nucleotide sequence ID" value="NZ_CP017015.1"/>
</dbReference>
<feature type="transmembrane region" description="Helical" evidence="1">
    <location>
        <begin position="12"/>
        <end position="38"/>
    </location>
</feature>
<dbReference type="STRING" id="216938.SHELI_v1c08360"/>
<gene>
    <name evidence="2" type="ORF">SHELI_v1c08360</name>
</gene>
<dbReference type="KEGG" id="shj:SHELI_v1c08360"/>
<evidence type="ECO:0000313" key="3">
    <source>
        <dbReference type="Proteomes" id="UP000094378"/>
    </source>
</evidence>
<feature type="transmembrane region" description="Helical" evidence="1">
    <location>
        <begin position="50"/>
        <end position="70"/>
    </location>
</feature>
<sequence>MNKNINFENRIKFFMIGILVVLVFDGAVMSSIFVRNIIYFSKGMILEPSLQLIPLLAMIIIFSLELRLFLKYTICLKKIKDQKDAKIKSLDYVASINPKIYKVEMILIYIMCSLLALMGGIGIAPLVFIIKGDKAYRIWKSQQPKEEKVKTVKLTFNHIK</sequence>
<dbReference type="EMBL" id="CP017015">
    <property type="protein sequence ID" value="AOG60785.1"/>
    <property type="molecule type" value="Genomic_DNA"/>
</dbReference>
<dbReference type="OrthoDB" id="389745at2"/>
<reference evidence="2 3" key="1">
    <citation type="submission" date="2016-08" db="EMBL/GenBank/DDBJ databases">
        <title>Complete genome sequence of Spiroplasma helicoides TABS-2 (DSM 22551).</title>
        <authorList>
            <person name="Shen W.-Y."/>
            <person name="Lo W.-S."/>
            <person name="Lai Y.-C."/>
            <person name="Kuo C.-H."/>
        </authorList>
    </citation>
    <scope>NUCLEOTIDE SEQUENCE [LARGE SCALE GENOMIC DNA]</scope>
    <source>
        <strain evidence="2 3">TABS-2</strain>
    </source>
</reference>
<dbReference type="Proteomes" id="UP000094378">
    <property type="component" value="Chromosome"/>
</dbReference>
<dbReference type="AlphaFoldDB" id="A0A1B3SLH3"/>
<organism evidence="2 3">
    <name type="scientific">Spiroplasma helicoides</name>
    <dbReference type="NCBI Taxonomy" id="216938"/>
    <lineage>
        <taxon>Bacteria</taxon>
        <taxon>Bacillati</taxon>
        <taxon>Mycoplasmatota</taxon>
        <taxon>Mollicutes</taxon>
        <taxon>Entomoplasmatales</taxon>
        <taxon>Spiroplasmataceae</taxon>
        <taxon>Spiroplasma</taxon>
    </lineage>
</organism>
<evidence type="ECO:0000256" key="1">
    <source>
        <dbReference type="SAM" id="Phobius"/>
    </source>
</evidence>
<protein>
    <submittedName>
        <fullName evidence="2">Uncharacterized protein</fullName>
    </submittedName>
</protein>
<accession>A0A1B3SLH3</accession>
<keyword evidence="3" id="KW-1185">Reference proteome</keyword>
<proteinExistence type="predicted"/>